<name>A0A6P2TD41_BURL3</name>
<evidence type="ECO:0000259" key="1">
    <source>
        <dbReference type="Pfam" id="PF13577"/>
    </source>
</evidence>
<dbReference type="InterPro" id="IPR037401">
    <property type="entry name" value="SnoaL-like"/>
</dbReference>
<dbReference type="EMBL" id="CABVQH010000002">
    <property type="protein sequence ID" value="VWC53681.1"/>
    <property type="molecule type" value="Genomic_DNA"/>
</dbReference>
<evidence type="ECO:0000313" key="3">
    <source>
        <dbReference type="Proteomes" id="UP000494260"/>
    </source>
</evidence>
<dbReference type="Gene3D" id="3.10.450.50">
    <property type="match status" value="1"/>
</dbReference>
<organism evidence="2 3">
    <name type="scientific">Burkholderia lata (strain ATCC 17760 / DSM 23089 / LMG 22485 / NCIMB 9086 / R18194 / 383)</name>
    <dbReference type="NCBI Taxonomy" id="482957"/>
    <lineage>
        <taxon>Bacteria</taxon>
        <taxon>Pseudomonadati</taxon>
        <taxon>Pseudomonadota</taxon>
        <taxon>Betaproteobacteria</taxon>
        <taxon>Burkholderiales</taxon>
        <taxon>Burkholderiaceae</taxon>
        <taxon>Burkholderia</taxon>
        <taxon>Burkholderia cepacia complex</taxon>
    </lineage>
</organism>
<dbReference type="Proteomes" id="UP000494260">
    <property type="component" value="Unassembled WGS sequence"/>
</dbReference>
<protein>
    <recommendedName>
        <fullName evidence="1">SnoaL-like domain-containing protein</fullName>
    </recommendedName>
</protein>
<dbReference type="Pfam" id="PF13577">
    <property type="entry name" value="SnoaL_4"/>
    <property type="match status" value="1"/>
</dbReference>
<reference evidence="2 3" key="1">
    <citation type="submission" date="2019-09" db="EMBL/GenBank/DDBJ databases">
        <authorList>
            <person name="Depoorter E."/>
        </authorList>
    </citation>
    <scope>NUCLEOTIDE SEQUENCE [LARGE SCALE GENOMIC DNA]</scope>
    <source>
        <strain evidence="2">R-18109</strain>
    </source>
</reference>
<dbReference type="SUPFAM" id="SSF54427">
    <property type="entry name" value="NTF2-like"/>
    <property type="match status" value="1"/>
</dbReference>
<feature type="domain" description="SnoaL-like" evidence="1">
    <location>
        <begin position="9"/>
        <end position="120"/>
    </location>
</feature>
<sequence>MPFPLHPATVRALLECYLRAKDLNRPALIADCFAADAELSFSLANDDIDFPPRVTGAAAIARTLVEEFGERFERCRTYYVCTEPEVDPHGVSGMSWLVVMRQKDNGALRIGHGTYRWQFAGNGESEDAARIAALHIHIARMDTIDDPQSVKLDALHAAFGYPWLPAHAFARGLADVATAQPEWAFLAPFRQATAAGRNTAGAKPHCGGAR</sequence>
<accession>A0A6P2TD41</accession>
<dbReference type="RefSeq" id="WP_174948996.1">
    <property type="nucleotide sequence ID" value="NZ_CABVQH010000002.1"/>
</dbReference>
<gene>
    <name evidence="2" type="ORF">BLA18109_00508</name>
</gene>
<evidence type="ECO:0000313" key="2">
    <source>
        <dbReference type="EMBL" id="VWC53681.1"/>
    </source>
</evidence>
<dbReference type="InterPro" id="IPR032710">
    <property type="entry name" value="NTF2-like_dom_sf"/>
</dbReference>
<proteinExistence type="predicted"/>
<dbReference type="AlphaFoldDB" id="A0A6P2TD41"/>